<evidence type="ECO:0000256" key="2">
    <source>
        <dbReference type="ARBA" id="ARBA00022771"/>
    </source>
</evidence>
<feature type="compositionally biased region" description="Basic and acidic residues" evidence="4">
    <location>
        <begin position="575"/>
        <end position="584"/>
    </location>
</feature>
<evidence type="ECO:0000256" key="4">
    <source>
        <dbReference type="SAM" id="MobiDB-lite"/>
    </source>
</evidence>
<feature type="compositionally biased region" description="Low complexity" evidence="4">
    <location>
        <begin position="325"/>
        <end position="338"/>
    </location>
</feature>
<dbReference type="OrthoDB" id="5837039at2759"/>
<feature type="compositionally biased region" description="Basic and acidic residues" evidence="4">
    <location>
        <begin position="553"/>
        <end position="564"/>
    </location>
</feature>
<dbReference type="AlphaFoldDB" id="A0A6V7Y366"/>
<comment type="caution">
    <text evidence="6">The sequence shown here is derived from an EMBL/GenBank/DDBJ whole genome shotgun (WGS) entry which is preliminary data.</text>
</comment>
<proteinExistence type="predicted"/>
<feature type="domain" description="FLYWCH-type" evidence="5">
    <location>
        <begin position="15"/>
        <end position="81"/>
    </location>
</feature>
<dbReference type="Pfam" id="PF04500">
    <property type="entry name" value="FLYWCH"/>
    <property type="match status" value="1"/>
</dbReference>
<evidence type="ECO:0000256" key="3">
    <source>
        <dbReference type="ARBA" id="ARBA00022833"/>
    </source>
</evidence>
<keyword evidence="3" id="KW-0862">Zinc</keyword>
<organism evidence="6 7">
    <name type="scientific">Meloidogyne enterolobii</name>
    <name type="common">Root-knot nematode worm</name>
    <name type="synonym">Meloidogyne mayaguensis</name>
    <dbReference type="NCBI Taxonomy" id="390850"/>
    <lineage>
        <taxon>Eukaryota</taxon>
        <taxon>Metazoa</taxon>
        <taxon>Ecdysozoa</taxon>
        <taxon>Nematoda</taxon>
        <taxon>Chromadorea</taxon>
        <taxon>Rhabditida</taxon>
        <taxon>Tylenchina</taxon>
        <taxon>Tylenchomorpha</taxon>
        <taxon>Tylenchoidea</taxon>
        <taxon>Meloidogynidae</taxon>
        <taxon>Meloidogyninae</taxon>
        <taxon>Meloidogyne</taxon>
    </lineage>
</organism>
<feature type="region of interest" description="Disordered" evidence="4">
    <location>
        <begin position="325"/>
        <end position="350"/>
    </location>
</feature>
<dbReference type="GO" id="GO:0008270">
    <property type="term" value="F:zinc ion binding"/>
    <property type="evidence" value="ECO:0007669"/>
    <property type="project" value="UniProtKB-KW"/>
</dbReference>
<feature type="region of interest" description="Disordered" evidence="4">
    <location>
        <begin position="538"/>
        <end position="592"/>
    </location>
</feature>
<dbReference type="Gene3D" id="2.20.25.240">
    <property type="match status" value="1"/>
</dbReference>
<dbReference type="InterPro" id="IPR007588">
    <property type="entry name" value="Znf_FLYWCH"/>
</dbReference>
<accession>A0A6V7Y366</accession>
<evidence type="ECO:0000313" key="7">
    <source>
        <dbReference type="Proteomes" id="UP000580250"/>
    </source>
</evidence>
<evidence type="ECO:0000259" key="5">
    <source>
        <dbReference type="Pfam" id="PF04500"/>
    </source>
</evidence>
<reference evidence="6 7" key="1">
    <citation type="submission" date="2020-08" db="EMBL/GenBank/DDBJ databases">
        <authorList>
            <person name="Koutsovoulos G."/>
            <person name="Danchin GJ E."/>
        </authorList>
    </citation>
    <scope>NUCLEOTIDE SEQUENCE [LARGE SCALE GENOMIC DNA]</scope>
</reference>
<name>A0A6V7Y366_MELEN</name>
<dbReference type="EMBL" id="CAJEWN010002999">
    <property type="protein sequence ID" value="CAD2206120.1"/>
    <property type="molecule type" value="Genomic_DNA"/>
</dbReference>
<feature type="compositionally biased region" description="Polar residues" evidence="4">
    <location>
        <begin position="207"/>
        <end position="221"/>
    </location>
</feature>
<feature type="compositionally biased region" description="Low complexity" evidence="4">
    <location>
        <begin position="195"/>
        <end position="206"/>
    </location>
</feature>
<keyword evidence="1" id="KW-0479">Metal-binding</keyword>
<dbReference type="Proteomes" id="UP000580250">
    <property type="component" value="Unassembled WGS sequence"/>
</dbReference>
<evidence type="ECO:0000256" key="1">
    <source>
        <dbReference type="ARBA" id="ARBA00022723"/>
    </source>
</evidence>
<evidence type="ECO:0000313" key="6">
    <source>
        <dbReference type="EMBL" id="CAD2206120.1"/>
    </source>
</evidence>
<sequence>MFEFHYYNPEQPRIITSFKGNQKLILGGYRYNIHHVKDGVNNKTWRCVCAKKLTGARSWCKGRAETWEGDTKGIPKGEHNHQTEHDLAELEYFKSQLIFAAISEPTTDLNLLIDEATKFLSPGLSFGNRESMKKSLIVARKSAESGELVLGQLPYRSKKSVKRASVRSKAAAVSKNGPQVKNFFSLHFNSNILPQSSQSTSRQRSTPNNRTSTGSYSPFSPNISVGSRSNNSSGIGSSLSSSDCLDTSLFSSMGSNTQQNNWNQNSHFEMPSISALNNTFTEGVEAPSSSINPYGTVNMTMPSEILAAALYAVAMLGSAQASQNQSQQNQQFQEAVNNSTLPIPSKRTRVNNNSITNRATTNGASPMRAITPLTNSVARSTTATEGINLKRKGARVNGILQKLSTKAAAVSTSPPAPTTPMELIGNEVSKCPNTVAIKEEKEELNPMAQKGLLVSVQTQTDNMNEMRMRRYTNEDKMNGNNSGGENGKAKLNGFMNHPPKRLICCCCFDEVEGLNVDEFPVGCKKRAKLLLENGEQHCDKDMNKSLSPSSPKIKKEDCEEKQNEENNNVSGMKLFESDNELKLEIEEEEDDE</sequence>
<feature type="compositionally biased region" description="Low complexity" evidence="4">
    <location>
        <begin position="222"/>
        <end position="238"/>
    </location>
</feature>
<protein>
    <recommendedName>
        <fullName evidence="5">FLYWCH-type domain-containing protein</fullName>
    </recommendedName>
</protein>
<feature type="region of interest" description="Disordered" evidence="4">
    <location>
        <begin position="194"/>
        <end position="238"/>
    </location>
</feature>
<gene>
    <name evidence="6" type="ORF">MENT_LOCUS59978</name>
</gene>
<keyword evidence="2" id="KW-0863">Zinc-finger</keyword>